<organism evidence="3 4">
    <name type="scientific">Alicyclobacillus fastidiosus</name>
    <dbReference type="NCBI Taxonomy" id="392011"/>
    <lineage>
        <taxon>Bacteria</taxon>
        <taxon>Bacillati</taxon>
        <taxon>Bacillota</taxon>
        <taxon>Bacilli</taxon>
        <taxon>Bacillales</taxon>
        <taxon>Alicyclobacillaceae</taxon>
        <taxon>Alicyclobacillus</taxon>
    </lineage>
</organism>
<proteinExistence type="predicted"/>
<evidence type="ECO:0000313" key="3">
    <source>
        <dbReference type="EMBL" id="WAH43703.1"/>
    </source>
</evidence>
<dbReference type="Pfam" id="PF04909">
    <property type="entry name" value="Amidohydro_2"/>
    <property type="match status" value="1"/>
</dbReference>
<reference evidence="3" key="1">
    <citation type="submission" date="2022-08" db="EMBL/GenBank/DDBJ databases">
        <title>Alicyclobacillus fastidiosus DSM 17978, complete genome.</title>
        <authorList>
            <person name="Wang Q."/>
            <person name="Cai R."/>
            <person name="Wang Z."/>
        </authorList>
    </citation>
    <scope>NUCLEOTIDE SEQUENCE</scope>
    <source>
        <strain evidence="3">DSM 17978</strain>
    </source>
</reference>
<dbReference type="PANTHER" id="PTHR21240:SF28">
    <property type="entry name" value="ISO-OROTATE DECARBOXYLASE (EUROFUNG)"/>
    <property type="match status" value="1"/>
</dbReference>
<name>A0ABY6ZLB5_9BACL</name>
<dbReference type="EMBL" id="CP104067">
    <property type="protein sequence ID" value="WAH43703.1"/>
    <property type="molecule type" value="Genomic_DNA"/>
</dbReference>
<keyword evidence="4" id="KW-1185">Reference proteome</keyword>
<dbReference type="InterPro" id="IPR006680">
    <property type="entry name" value="Amidohydro-rel"/>
</dbReference>
<evidence type="ECO:0000259" key="2">
    <source>
        <dbReference type="Pfam" id="PF04909"/>
    </source>
</evidence>
<feature type="domain" description="Amidohydrolase-related" evidence="2">
    <location>
        <begin position="3"/>
        <end position="297"/>
    </location>
</feature>
<dbReference type="InterPro" id="IPR032466">
    <property type="entry name" value="Metal_Hydrolase"/>
</dbReference>
<gene>
    <name evidence="3" type="ORF">NZD89_10125</name>
</gene>
<evidence type="ECO:0000313" key="4">
    <source>
        <dbReference type="Proteomes" id="UP001164761"/>
    </source>
</evidence>
<sequence length="312" mass="34943">MFDVHSHFVPRRVLEWLELNQARVPMTLDERVPGKDPFLTVNGKWSFELKRTFFDPAAYLAEQSDAGITHTLVSPIPQLFLYDFPADITTAASELYNGELADWVQSNGERLSGLGTIPLNAPEQAAQTLRAALDLGLKGVIIGPGHQGIPLSDERFRPVWEAADDAGAIVFIHPLLNDDPRIQRLMMPNLIGVPWETTICALDLILGGVLDKYPNVKVLLAHGGGFLPYQVGRLTQGYSVWPAIRNAIQAPPAEYLRRMWYDSVLWDERSLDYLQSVVGVERVLPGSDYPFDLRVWPPMLTNEDAVRSFLNI</sequence>
<dbReference type="PANTHER" id="PTHR21240">
    <property type="entry name" value="2-AMINO-3-CARBOXYLMUCONATE-6-SEMIALDEHYDE DECARBOXYLASE"/>
    <property type="match status" value="1"/>
</dbReference>
<keyword evidence="1" id="KW-0456">Lyase</keyword>
<dbReference type="InterPro" id="IPR032465">
    <property type="entry name" value="ACMSD"/>
</dbReference>
<dbReference type="Proteomes" id="UP001164761">
    <property type="component" value="Chromosome"/>
</dbReference>
<dbReference type="Gene3D" id="3.20.20.140">
    <property type="entry name" value="Metal-dependent hydrolases"/>
    <property type="match status" value="1"/>
</dbReference>
<accession>A0ABY6ZLB5</accession>
<dbReference type="SUPFAM" id="SSF51556">
    <property type="entry name" value="Metallo-dependent hydrolases"/>
    <property type="match status" value="1"/>
</dbReference>
<dbReference type="RefSeq" id="WP_268007590.1">
    <property type="nucleotide sequence ID" value="NZ_BSUT01000001.1"/>
</dbReference>
<evidence type="ECO:0000256" key="1">
    <source>
        <dbReference type="ARBA" id="ARBA00023239"/>
    </source>
</evidence>
<protein>
    <submittedName>
        <fullName evidence="3">Amidohydrolase family protein</fullName>
    </submittedName>
</protein>